<dbReference type="EC" id="2.1.1.-" evidence="1"/>
<sequence length="260" mass="28591">MESRSPSPPLDPVAGVTEDLVSLPNSKVAGDTHLDFDGLLAQSIKLHEDVRTGCGGQTWPAGLVLGKHMLRYHRAKLETARILELGAGGGLVGLAVAAGCDLQAPLILTDQDVMLELMKHNIQLNELEGKATASILDWGETLPEAVVAHKPDVILAAECVYFEPAFPLLMQTLKDLFELNEDAVVYFCFKKRRRADMQFVKAAKKAFVVEEIFDEDRPVFQRESLFLFTFKKRATSGTTTSKKKSGTIAANHNGQIQTER</sequence>
<dbReference type="GO" id="GO:0032259">
    <property type="term" value="P:methylation"/>
    <property type="evidence" value="ECO:0007669"/>
    <property type="project" value="UniProtKB-KW"/>
</dbReference>
<dbReference type="GO" id="GO:0016279">
    <property type="term" value="F:protein-lysine N-methyltransferase activity"/>
    <property type="evidence" value="ECO:0007669"/>
    <property type="project" value="UniProtKB-UniRule"/>
</dbReference>
<feature type="compositionally biased region" description="Polar residues" evidence="2">
    <location>
        <begin position="248"/>
        <end position="260"/>
    </location>
</feature>
<keyword evidence="1" id="KW-0949">S-adenosyl-L-methionine</keyword>
<evidence type="ECO:0000256" key="2">
    <source>
        <dbReference type="SAM" id="MobiDB-lite"/>
    </source>
</evidence>
<dbReference type="Pfam" id="PF10294">
    <property type="entry name" value="Methyltransf_16"/>
    <property type="match status" value="1"/>
</dbReference>
<dbReference type="InterPro" id="IPR033684">
    <property type="entry name" value="EFM6"/>
</dbReference>
<dbReference type="Gene3D" id="3.40.50.150">
    <property type="entry name" value="Vaccinia Virus protein VP39"/>
    <property type="match status" value="1"/>
</dbReference>
<comment type="subcellular location">
    <subcellularLocation>
        <location evidence="1">Cytoplasm</location>
    </subcellularLocation>
</comment>
<dbReference type="EMBL" id="BLZH01000007">
    <property type="protein sequence ID" value="GFP56898.1"/>
    <property type="molecule type" value="Genomic_DNA"/>
</dbReference>
<keyword evidence="1" id="KW-0963">Cytoplasm</keyword>
<feature type="binding site" evidence="1">
    <location>
        <position position="110"/>
    </location>
    <ligand>
        <name>S-adenosyl-L-methionine</name>
        <dbReference type="ChEBI" id="CHEBI:59789"/>
    </ligand>
</feature>
<protein>
    <recommendedName>
        <fullName evidence="1">Protein-lysine N-methyltransferase EFM6</fullName>
        <ecNumber evidence="1">2.1.1.-</ecNumber>
    </recommendedName>
    <alternativeName>
        <fullName evidence="1">Elongation factor methyltransferase 6</fullName>
    </alternativeName>
</protein>
<proteinExistence type="inferred from homology"/>
<dbReference type="GO" id="GO:0005829">
    <property type="term" value="C:cytosol"/>
    <property type="evidence" value="ECO:0007669"/>
    <property type="project" value="TreeGrafter"/>
</dbReference>
<feature type="binding site" evidence="1">
    <location>
        <position position="59"/>
    </location>
    <ligand>
        <name>S-adenosyl-L-methionine</name>
        <dbReference type="ChEBI" id="CHEBI:59789"/>
    </ligand>
</feature>
<comment type="caution">
    <text evidence="3">The sequence shown here is derived from an EMBL/GenBank/DDBJ whole genome shotgun (WGS) entry which is preliminary data.</text>
</comment>
<feature type="binding site" evidence="1">
    <location>
        <position position="157"/>
    </location>
    <ligand>
        <name>S-adenosyl-L-methionine</name>
        <dbReference type="ChEBI" id="CHEBI:59789"/>
    </ligand>
</feature>
<evidence type="ECO:0000313" key="3">
    <source>
        <dbReference type="EMBL" id="GFP56898.1"/>
    </source>
</evidence>
<comment type="similarity">
    <text evidence="1">Belongs to the class I-like SAM-binding methyltransferase superfamily. METTL21 family. EFM6 subfamily.</text>
</comment>
<dbReference type="Proteomes" id="UP000517252">
    <property type="component" value="Unassembled WGS sequence"/>
</dbReference>
<gene>
    <name evidence="1" type="primary">EFM6</name>
    <name evidence="3" type="ORF">TASIC1_0007039000</name>
</gene>
<reference evidence="3 4" key="1">
    <citation type="submission" date="2020-07" db="EMBL/GenBank/DDBJ databases">
        <title>Trichoderma asperellum IC-1 whole genome shotgun sequence.</title>
        <authorList>
            <person name="Kanamasa S."/>
            <person name="Takahashi H."/>
        </authorList>
    </citation>
    <scope>NUCLEOTIDE SEQUENCE [LARGE SCALE GENOMIC DNA]</scope>
    <source>
        <strain evidence="3 4">IC-1</strain>
    </source>
</reference>
<dbReference type="InterPro" id="IPR019410">
    <property type="entry name" value="Methyltransf_16"/>
</dbReference>
<feature type="binding site" evidence="1">
    <location>
        <position position="138"/>
    </location>
    <ligand>
        <name>S-adenosyl-L-methionine</name>
        <dbReference type="ChEBI" id="CHEBI:59789"/>
    </ligand>
</feature>
<feature type="binding site" evidence="1">
    <location>
        <begin position="86"/>
        <end position="88"/>
    </location>
    <ligand>
        <name>S-adenosyl-L-methionine</name>
        <dbReference type="ChEBI" id="CHEBI:59789"/>
    </ligand>
</feature>
<evidence type="ECO:0000256" key="1">
    <source>
        <dbReference type="HAMAP-Rule" id="MF_03198"/>
    </source>
</evidence>
<dbReference type="PANTHER" id="PTHR14614">
    <property type="entry name" value="HEPATOCELLULAR CARCINOMA-ASSOCIATED ANTIGEN"/>
    <property type="match status" value="1"/>
</dbReference>
<dbReference type="SUPFAM" id="SSF53335">
    <property type="entry name" value="S-adenosyl-L-methionine-dependent methyltransferases"/>
    <property type="match status" value="1"/>
</dbReference>
<dbReference type="PANTHER" id="PTHR14614:SF152">
    <property type="entry name" value="PROTEIN-LYSINE N-METHYLTRANSFERASE EFM6"/>
    <property type="match status" value="1"/>
</dbReference>
<dbReference type="AlphaFoldDB" id="A0A6V8R1M0"/>
<evidence type="ECO:0000313" key="4">
    <source>
        <dbReference type="Proteomes" id="UP000517252"/>
    </source>
</evidence>
<keyword evidence="1 3" id="KW-0489">Methyltransferase</keyword>
<dbReference type="HAMAP" id="MF_03198">
    <property type="entry name" value="Methyltr_EFM6"/>
    <property type="match status" value="1"/>
</dbReference>
<feature type="region of interest" description="Disordered" evidence="2">
    <location>
        <begin position="237"/>
        <end position="260"/>
    </location>
</feature>
<dbReference type="OrthoDB" id="407325at2759"/>
<name>A0A6V8R1M0_TRIAP</name>
<dbReference type="InterPro" id="IPR029063">
    <property type="entry name" value="SAM-dependent_MTases_sf"/>
</dbReference>
<comment type="function">
    <text evidence="1">S-adenosyl-L-methionine-dependent protein-lysine N-methyltransferase that methylates elongation factor 1-alpha.</text>
</comment>
<keyword evidence="1 3" id="KW-0808">Transferase</keyword>
<accession>A0A6V8R1M0</accession>
<organism evidence="3 4">
    <name type="scientific">Trichoderma asperellum</name>
    <name type="common">Filamentous fungus</name>
    <dbReference type="NCBI Taxonomy" id="101201"/>
    <lineage>
        <taxon>Eukaryota</taxon>
        <taxon>Fungi</taxon>
        <taxon>Dikarya</taxon>
        <taxon>Ascomycota</taxon>
        <taxon>Pezizomycotina</taxon>
        <taxon>Sordariomycetes</taxon>
        <taxon>Hypocreomycetidae</taxon>
        <taxon>Hypocreales</taxon>
        <taxon>Hypocreaceae</taxon>
        <taxon>Trichoderma</taxon>
    </lineage>
</organism>